<organism evidence="1 2">
    <name type="scientific">Reticulomyxa filosa</name>
    <dbReference type="NCBI Taxonomy" id="46433"/>
    <lineage>
        <taxon>Eukaryota</taxon>
        <taxon>Sar</taxon>
        <taxon>Rhizaria</taxon>
        <taxon>Retaria</taxon>
        <taxon>Foraminifera</taxon>
        <taxon>Monothalamids</taxon>
        <taxon>Reticulomyxidae</taxon>
        <taxon>Reticulomyxa</taxon>
    </lineage>
</organism>
<accession>X6NTC9</accession>
<name>X6NTC9_RETFI</name>
<dbReference type="OrthoDB" id="410307at2759"/>
<gene>
    <name evidence="1" type="ORF">RFI_07918</name>
</gene>
<keyword evidence="2" id="KW-1185">Reference proteome</keyword>
<evidence type="ECO:0000313" key="1">
    <source>
        <dbReference type="EMBL" id="ETO29208.1"/>
    </source>
</evidence>
<dbReference type="Pfam" id="PF18143">
    <property type="entry name" value="HAD_SAK_2"/>
    <property type="match status" value="1"/>
</dbReference>
<dbReference type="Proteomes" id="UP000023152">
    <property type="component" value="Unassembled WGS sequence"/>
</dbReference>
<sequence length="182" mass="21159">MHVFHIGVLCFSGHIISAVHLHRILNIIKKTQCKIVLSTTWRLRSDLKQRIFEAFAQAMADEMDGDRKVEKKVDKKVDVYEHIIGQTPDFRHLRPRAFEIMAFIDAVKTFPDYDLRDWVAIDDSNLYAACTQEKLKQQLKDHFVRCNTHVGITEEIMETIIAKLNHGPDECHLSRTVNKISF</sequence>
<dbReference type="AlphaFoldDB" id="X6NTC9"/>
<protein>
    <submittedName>
        <fullName evidence="1">Uncharacterized protein</fullName>
    </submittedName>
</protein>
<proteinExistence type="predicted"/>
<evidence type="ECO:0000313" key="2">
    <source>
        <dbReference type="Proteomes" id="UP000023152"/>
    </source>
</evidence>
<dbReference type="EMBL" id="ASPP01006182">
    <property type="protein sequence ID" value="ETO29208.1"/>
    <property type="molecule type" value="Genomic_DNA"/>
</dbReference>
<reference evidence="1 2" key="1">
    <citation type="journal article" date="2013" name="Curr. Biol.">
        <title>The Genome of the Foraminiferan Reticulomyxa filosa.</title>
        <authorList>
            <person name="Glockner G."/>
            <person name="Hulsmann N."/>
            <person name="Schleicher M."/>
            <person name="Noegel A.A."/>
            <person name="Eichinger L."/>
            <person name="Gallinger C."/>
            <person name="Pawlowski J."/>
            <person name="Sierra R."/>
            <person name="Euteneuer U."/>
            <person name="Pillet L."/>
            <person name="Moustafa A."/>
            <person name="Platzer M."/>
            <person name="Groth M."/>
            <person name="Szafranski K."/>
            <person name="Schliwa M."/>
        </authorList>
    </citation>
    <scope>NUCLEOTIDE SEQUENCE [LARGE SCALE GENOMIC DNA]</scope>
</reference>
<comment type="caution">
    <text evidence="1">The sequence shown here is derived from an EMBL/GenBank/DDBJ whole genome shotgun (WGS) entry which is preliminary data.</text>
</comment>